<gene>
    <name evidence="2" type="ORF">FPE_LOCUS23452</name>
</gene>
<dbReference type="EMBL" id="OU503049">
    <property type="protein sequence ID" value="CAI9776022.1"/>
    <property type="molecule type" value="Genomic_DNA"/>
</dbReference>
<dbReference type="AlphaFoldDB" id="A0AAD2E1Y3"/>
<reference evidence="2" key="1">
    <citation type="submission" date="2023-05" db="EMBL/GenBank/DDBJ databases">
        <authorList>
            <person name="Huff M."/>
        </authorList>
    </citation>
    <scope>NUCLEOTIDE SEQUENCE</scope>
</reference>
<dbReference type="SUPFAM" id="SSF52540">
    <property type="entry name" value="P-loop containing nucleoside triphosphate hydrolases"/>
    <property type="match status" value="1"/>
</dbReference>
<accession>A0AAD2E1Y3</accession>
<feature type="domain" description="NB-ARC" evidence="1">
    <location>
        <begin position="161"/>
        <end position="233"/>
    </location>
</feature>
<dbReference type="Gene3D" id="3.40.50.300">
    <property type="entry name" value="P-loop containing nucleotide triphosphate hydrolases"/>
    <property type="match status" value="1"/>
</dbReference>
<dbReference type="InterPro" id="IPR027417">
    <property type="entry name" value="P-loop_NTPase"/>
</dbReference>
<dbReference type="Pfam" id="PF00931">
    <property type="entry name" value="NB-ARC"/>
    <property type="match status" value="1"/>
</dbReference>
<name>A0AAD2E1Y3_9LAMI</name>
<organism evidence="2 3">
    <name type="scientific">Fraxinus pennsylvanica</name>
    <dbReference type="NCBI Taxonomy" id="56036"/>
    <lineage>
        <taxon>Eukaryota</taxon>
        <taxon>Viridiplantae</taxon>
        <taxon>Streptophyta</taxon>
        <taxon>Embryophyta</taxon>
        <taxon>Tracheophyta</taxon>
        <taxon>Spermatophyta</taxon>
        <taxon>Magnoliopsida</taxon>
        <taxon>eudicotyledons</taxon>
        <taxon>Gunneridae</taxon>
        <taxon>Pentapetalae</taxon>
        <taxon>asterids</taxon>
        <taxon>lamiids</taxon>
        <taxon>Lamiales</taxon>
        <taxon>Oleaceae</taxon>
        <taxon>Oleeae</taxon>
        <taxon>Fraxinus</taxon>
    </lineage>
</organism>
<dbReference type="GO" id="GO:0043531">
    <property type="term" value="F:ADP binding"/>
    <property type="evidence" value="ECO:0007669"/>
    <property type="project" value="InterPro"/>
</dbReference>
<dbReference type="PANTHER" id="PTHR19338">
    <property type="entry name" value="TRANSLOCASE OF INNER MITOCHONDRIAL MEMBRANE 13 HOMOLOG"/>
    <property type="match status" value="1"/>
</dbReference>
<sequence>MVETLIDVHGKNKRAVLLREFRKYLVPDIEIRIKDVQTKLNMWLSQLKDLDARKSKASSEHNLEREIRDLVYRLQNVLETYFNAVQPRRDRSIIRKFIDDFKSFRMVDLEIKEINMQIMLTITNLYISKTTEEMNPETETRKKLRKSISDDRENHIVGMDHRLEDLKSVLLDGKDGVICICGIGGIGKTALAHKLYVDPFVRSHFYICSAVEIGQKFEVRNVLESILEQLPEGKERIKQPDNQQGSKLMLTTRLYEVAFRVSVDGHVHLMWTLSRSNSLKLFQKFLGDHLDGKFLFHNIHPNLSSVMFTIFRNYFVPFFVGPGLSSLSSILGFS</sequence>
<dbReference type="Proteomes" id="UP000834106">
    <property type="component" value="Chromosome 14"/>
</dbReference>
<dbReference type="InterPro" id="IPR002182">
    <property type="entry name" value="NB-ARC"/>
</dbReference>
<dbReference type="PANTHER" id="PTHR19338:SF73">
    <property type="entry name" value="DISEASE RESISTANCE PROTEIN RGA2-LIKE"/>
    <property type="match status" value="1"/>
</dbReference>
<keyword evidence="3" id="KW-1185">Reference proteome</keyword>
<evidence type="ECO:0000259" key="1">
    <source>
        <dbReference type="Pfam" id="PF00931"/>
    </source>
</evidence>
<proteinExistence type="predicted"/>
<evidence type="ECO:0000313" key="2">
    <source>
        <dbReference type="EMBL" id="CAI9776022.1"/>
    </source>
</evidence>
<protein>
    <recommendedName>
        <fullName evidence="1">NB-ARC domain-containing protein</fullName>
    </recommendedName>
</protein>
<evidence type="ECO:0000313" key="3">
    <source>
        <dbReference type="Proteomes" id="UP000834106"/>
    </source>
</evidence>